<dbReference type="PROSITE" id="PS50158">
    <property type="entry name" value="ZF_CCHC"/>
    <property type="match status" value="1"/>
</dbReference>
<organism evidence="4 5">
    <name type="scientific">Actinidia rufa</name>
    <dbReference type="NCBI Taxonomy" id="165716"/>
    <lineage>
        <taxon>Eukaryota</taxon>
        <taxon>Viridiplantae</taxon>
        <taxon>Streptophyta</taxon>
        <taxon>Embryophyta</taxon>
        <taxon>Tracheophyta</taxon>
        <taxon>Spermatophyta</taxon>
        <taxon>Magnoliopsida</taxon>
        <taxon>eudicotyledons</taxon>
        <taxon>Gunneridae</taxon>
        <taxon>Pentapetalae</taxon>
        <taxon>asterids</taxon>
        <taxon>Ericales</taxon>
        <taxon>Actinidiaceae</taxon>
        <taxon>Actinidia</taxon>
    </lineage>
</organism>
<keyword evidence="1" id="KW-0863">Zinc-finger</keyword>
<proteinExistence type="predicted"/>
<sequence>MMSLDKLLSSFMIHEIMMKRREEEAKPKRSLTLKSSHQESKEEEEESGDDKEMALLTKQFKRFMRKEKTFNKKHNMKETTYDELSEKDLPTCFECHKLGHYKLDCPRLKKEGKKFKRKALKVTWDDSEGSESEQEGSEMRWLILPFAS</sequence>
<name>A0A7J0DMJ9_9ERIC</name>
<dbReference type="Proteomes" id="UP000585474">
    <property type="component" value="Unassembled WGS sequence"/>
</dbReference>
<dbReference type="GO" id="GO:0003676">
    <property type="term" value="F:nucleic acid binding"/>
    <property type="evidence" value="ECO:0007669"/>
    <property type="project" value="InterPro"/>
</dbReference>
<feature type="region of interest" description="Disordered" evidence="2">
    <location>
        <begin position="20"/>
        <end position="52"/>
    </location>
</feature>
<dbReference type="Gene3D" id="4.10.60.10">
    <property type="entry name" value="Zinc finger, CCHC-type"/>
    <property type="match status" value="1"/>
</dbReference>
<dbReference type="GO" id="GO:0008270">
    <property type="term" value="F:zinc ion binding"/>
    <property type="evidence" value="ECO:0007669"/>
    <property type="project" value="UniProtKB-KW"/>
</dbReference>
<evidence type="ECO:0000259" key="3">
    <source>
        <dbReference type="PROSITE" id="PS50158"/>
    </source>
</evidence>
<gene>
    <name evidence="4" type="ORF">Acr_00g0052320</name>
</gene>
<evidence type="ECO:0000256" key="1">
    <source>
        <dbReference type="PROSITE-ProRule" id="PRU00047"/>
    </source>
</evidence>
<reference evidence="5" key="1">
    <citation type="submission" date="2019-07" db="EMBL/GenBank/DDBJ databases">
        <title>De Novo Assembly of kiwifruit Actinidia rufa.</title>
        <authorList>
            <person name="Sugita-Konishi S."/>
            <person name="Sato K."/>
            <person name="Mori E."/>
            <person name="Abe Y."/>
            <person name="Kisaki G."/>
            <person name="Hamano K."/>
            <person name="Suezawa K."/>
            <person name="Otani M."/>
            <person name="Fukuda T."/>
            <person name="Manabe T."/>
            <person name="Gomi K."/>
            <person name="Tabuchi M."/>
            <person name="Akimitsu K."/>
            <person name="Kataoka I."/>
        </authorList>
    </citation>
    <scope>NUCLEOTIDE SEQUENCE [LARGE SCALE GENOMIC DNA]</scope>
    <source>
        <strain evidence="5">cv. Fuchu</strain>
    </source>
</reference>
<keyword evidence="1" id="KW-0862">Zinc</keyword>
<dbReference type="OrthoDB" id="999288at2759"/>
<protein>
    <recommendedName>
        <fullName evidence="3">CCHC-type domain-containing protein</fullName>
    </recommendedName>
</protein>
<accession>A0A7J0DMJ9</accession>
<keyword evidence="5" id="KW-1185">Reference proteome</keyword>
<dbReference type="InterPro" id="IPR036875">
    <property type="entry name" value="Znf_CCHC_sf"/>
</dbReference>
<evidence type="ECO:0000256" key="2">
    <source>
        <dbReference type="SAM" id="MobiDB-lite"/>
    </source>
</evidence>
<comment type="caution">
    <text evidence="4">The sequence shown here is derived from an EMBL/GenBank/DDBJ whole genome shotgun (WGS) entry which is preliminary data.</text>
</comment>
<evidence type="ECO:0000313" key="4">
    <source>
        <dbReference type="EMBL" id="GFS37505.1"/>
    </source>
</evidence>
<feature type="domain" description="CCHC-type" evidence="3">
    <location>
        <begin position="92"/>
        <end position="107"/>
    </location>
</feature>
<evidence type="ECO:0000313" key="5">
    <source>
        <dbReference type="Proteomes" id="UP000585474"/>
    </source>
</evidence>
<dbReference type="InterPro" id="IPR001878">
    <property type="entry name" value="Znf_CCHC"/>
</dbReference>
<dbReference type="AlphaFoldDB" id="A0A7J0DMJ9"/>
<dbReference type="SUPFAM" id="SSF57756">
    <property type="entry name" value="Retrovirus zinc finger-like domains"/>
    <property type="match status" value="1"/>
</dbReference>
<keyword evidence="1" id="KW-0479">Metal-binding</keyword>
<dbReference type="EMBL" id="BJWL01000283">
    <property type="protein sequence ID" value="GFS37505.1"/>
    <property type="molecule type" value="Genomic_DNA"/>
</dbReference>